<dbReference type="InterPro" id="IPR002938">
    <property type="entry name" value="FAD-bd"/>
</dbReference>
<accession>A0ABY1RZ61</accession>
<keyword evidence="1" id="KW-0560">Oxidoreductase</keyword>
<dbReference type="PRINTS" id="PR00420">
    <property type="entry name" value="RNGMNOXGNASE"/>
</dbReference>
<evidence type="ECO:0000259" key="2">
    <source>
        <dbReference type="Pfam" id="PF01494"/>
    </source>
</evidence>
<name>A0ABY1RZ61_9GAMM</name>
<gene>
    <name evidence="3" type="ORF">SAMN04487964_10492</name>
</gene>
<evidence type="ECO:0000256" key="1">
    <source>
        <dbReference type="ARBA" id="ARBA00023002"/>
    </source>
</evidence>
<comment type="caution">
    <text evidence="3">The sequence shown here is derived from an EMBL/GenBank/DDBJ whole genome shotgun (WGS) entry which is preliminary data.</text>
</comment>
<dbReference type="Proteomes" id="UP001159257">
    <property type="component" value="Unassembled WGS sequence"/>
</dbReference>
<sequence>MIESDVLVLGGGPAGGAVAIGLRRLGYSVTLIGEPRPFDAVEGISDRVIQGMKGAGFNIALNEMADPSPRQVTWNGVTSAANTERLVPRQRFDQALLVDLSEQGVQVIQGRVKTCQAEGSRHIAEVALAEGGEQQLSASFLVEARGRAAPAAGVPRVKGAQTVSLLQYWQGPQAESRSAVQSFEDGWAWMAMRNDGRRYLQLTLDVASANLPPKRELGDWCRARLEQLEQAQPFIEGAEPAGDVYARTSTPVLCEHSAGDSWIRVGDAAMAVDPLSGNGIFQALSSALQAPAVVNTLIRHPERAELAKAFHEARIEGLFYRFARIGRDFYAQETQWPLRPFWQERSQWPDSQPLHLEVTPDQVSIGMRPVVQDGVITEAPVVITPDQPLGIWHLNGLPLAPLLEAVRAESDRTADEVLADSLGDDNGRRLALWMQNQGWIKV</sequence>
<dbReference type="EMBL" id="FXWV01000004">
    <property type="protein sequence ID" value="SMR73430.1"/>
    <property type="molecule type" value="Genomic_DNA"/>
</dbReference>
<dbReference type="PANTHER" id="PTHR43747:SF5">
    <property type="entry name" value="FAD-BINDING DOMAIN-CONTAINING PROTEIN"/>
    <property type="match status" value="1"/>
</dbReference>
<dbReference type="SUPFAM" id="SSF51905">
    <property type="entry name" value="FAD/NAD(P)-binding domain"/>
    <property type="match status" value="1"/>
</dbReference>
<keyword evidence="4" id="KW-1185">Reference proteome</keyword>
<evidence type="ECO:0000313" key="4">
    <source>
        <dbReference type="Proteomes" id="UP001159257"/>
    </source>
</evidence>
<organism evidence="3 4">
    <name type="scientific">Marinobacterium sediminicola</name>
    <dbReference type="NCBI Taxonomy" id="518898"/>
    <lineage>
        <taxon>Bacteria</taxon>
        <taxon>Pseudomonadati</taxon>
        <taxon>Pseudomonadota</taxon>
        <taxon>Gammaproteobacteria</taxon>
        <taxon>Oceanospirillales</taxon>
        <taxon>Oceanospirillaceae</taxon>
        <taxon>Marinobacterium</taxon>
    </lineage>
</organism>
<proteinExistence type="predicted"/>
<dbReference type="InterPro" id="IPR050816">
    <property type="entry name" value="Flavin-dep_Halogenase_NPB"/>
</dbReference>
<dbReference type="PANTHER" id="PTHR43747">
    <property type="entry name" value="FAD-BINDING PROTEIN"/>
    <property type="match status" value="1"/>
</dbReference>
<dbReference type="Pfam" id="PF01494">
    <property type="entry name" value="FAD_binding_3"/>
    <property type="match status" value="1"/>
</dbReference>
<dbReference type="RefSeq" id="WP_239039666.1">
    <property type="nucleotide sequence ID" value="NZ_BAAAEY010000001.1"/>
</dbReference>
<dbReference type="Gene3D" id="3.50.50.60">
    <property type="entry name" value="FAD/NAD(P)-binding domain"/>
    <property type="match status" value="1"/>
</dbReference>
<protein>
    <submittedName>
        <fullName evidence="3">Dehydrogenase (Flavoprotein)</fullName>
    </submittedName>
</protein>
<dbReference type="InterPro" id="IPR036188">
    <property type="entry name" value="FAD/NAD-bd_sf"/>
</dbReference>
<reference evidence="3 4" key="1">
    <citation type="submission" date="2017-05" db="EMBL/GenBank/DDBJ databases">
        <authorList>
            <person name="Varghese N."/>
            <person name="Submissions S."/>
        </authorList>
    </citation>
    <scope>NUCLEOTIDE SEQUENCE [LARGE SCALE GENOMIC DNA]</scope>
    <source>
        <strain evidence="3 4">CGMCC 1.7287</strain>
    </source>
</reference>
<feature type="domain" description="FAD-binding" evidence="2">
    <location>
        <begin position="4"/>
        <end position="288"/>
    </location>
</feature>
<evidence type="ECO:0000313" key="3">
    <source>
        <dbReference type="EMBL" id="SMR73430.1"/>
    </source>
</evidence>